<organism evidence="4 5">
    <name type="scientific">Kitasatospora nipponensis</name>
    <dbReference type="NCBI Taxonomy" id="258049"/>
    <lineage>
        <taxon>Bacteria</taxon>
        <taxon>Bacillati</taxon>
        <taxon>Actinomycetota</taxon>
        <taxon>Actinomycetes</taxon>
        <taxon>Kitasatosporales</taxon>
        <taxon>Streptomycetaceae</taxon>
        <taxon>Kitasatospora</taxon>
    </lineage>
</organism>
<feature type="chain" id="PRO_5047316605" description="V8-like Glu-specific endopeptidase" evidence="3">
    <location>
        <begin position="26"/>
        <end position="363"/>
    </location>
</feature>
<dbReference type="PANTHER" id="PTHR15462">
    <property type="entry name" value="SERINE PROTEASE"/>
    <property type="match status" value="1"/>
</dbReference>
<accession>A0ABN1X0Y4</accession>
<gene>
    <name evidence="4" type="ORF">GCM10009665_63550</name>
</gene>
<dbReference type="Proteomes" id="UP001500037">
    <property type="component" value="Unassembled WGS sequence"/>
</dbReference>
<dbReference type="PROSITE" id="PS51257">
    <property type="entry name" value="PROKAR_LIPOPROTEIN"/>
    <property type="match status" value="1"/>
</dbReference>
<evidence type="ECO:0000256" key="3">
    <source>
        <dbReference type="SAM" id="SignalP"/>
    </source>
</evidence>
<evidence type="ECO:0000256" key="1">
    <source>
        <dbReference type="ARBA" id="ARBA00022729"/>
    </source>
</evidence>
<evidence type="ECO:0000313" key="4">
    <source>
        <dbReference type="EMBL" id="GAA1265684.1"/>
    </source>
</evidence>
<name>A0ABN1X0Y4_9ACTN</name>
<sequence>MPSHTPRRAGLTAALATALVLTVSACGSGGSGHTEGLRNWKPADWSRWAQQHLLRNDVVAGLWSVDSMNAATPAPALKPLPGSAPASPSASASATPENDPLPAPVPAKSEPHPYTGNMAVFGKIFTKVPQGSYVCSGTVVSDPQHPGRSNLVWTAGHCLHSGKGGDWLKNIAFIPSYNRSGAASGGQRTTLDQVAPYGRWWADHAMVAPQWTEEGGESGGPVSQYDYGIIRVANPDLPGRSLEEAVGGSVPLWFDAPRERITALTAYGFPATPPFDGQELDYCDGGRPRRLSFDATRPTMLTIGCTMTGGASGGGWLAPGPDGRAALVSNTSIGPDPAGWLAGPTLDDQAQKVFDVMSRLTAS</sequence>
<evidence type="ECO:0000313" key="5">
    <source>
        <dbReference type="Proteomes" id="UP001500037"/>
    </source>
</evidence>
<evidence type="ECO:0000256" key="2">
    <source>
        <dbReference type="SAM" id="MobiDB-lite"/>
    </source>
</evidence>
<proteinExistence type="predicted"/>
<dbReference type="InterPro" id="IPR043504">
    <property type="entry name" value="Peptidase_S1_PA_chymotrypsin"/>
</dbReference>
<feature type="compositionally biased region" description="Low complexity" evidence="2">
    <location>
        <begin position="76"/>
        <end position="96"/>
    </location>
</feature>
<comment type="caution">
    <text evidence="4">The sequence shown here is derived from an EMBL/GenBank/DDBJ whole genome shotgun (WGS) entry which is preliminary data.</text>
</comment>
<dbReference type="InterPro" id="IPR050966">
    <property type="entry name" value="Glutamyl_endopeptidase"/>
</dbReference>
<reference evidence="4 5" key="1">
    <citation type="journal article" date="2019" name="Int. J. Syst. Evol. Microbiol.">
        <title>The Global Catalogue of Microorganisms (GCM) 10K type strain sequencing project: providing services to taxonomists for standard genome sequencing and annotation.</title>
        <authorList>
            <consortium name="The Broad Institute Genomics Platform"/>
            <consortium name="The Broad Institute Genome Sequencing Center for Infectious Disease"/>
            <person name="Wu L."/>
            <person name="Ma J."/>
        </authorList>
    </citation>
    <scope>NUCLEOTIDE SEQUENCE [LARGE SCALE GENOMIC DNA]</scope>
    <source>
        <strain evidence="4 5">JCM 13004</strain>
    </source>
</reference>
<protein>
    <recommendedName>
        <fullName evidence="6">V8-like Glu-specific endopeptidase</fullName>
    </recommendedName>
</protein>
<evidence type="ECO:0008006" key="6">
    <source>
        <dbReference type="Google" id="ProtNLM"/>
    </source>
</evidence>
<dbReference type="RefSeq" id="WP_344445563.1">
    <property type="nucleotide sequence ID" value="NZ_BAAALF010000171.1"/>
</dbReference>
<feature type="region of interest" description="Disordered" evidence="2">
    <location>
        <begin position="76"/>
        <end position="110"/>
    </location>
</feature>
<dbReference type="Gene3D" id="2.40.10.10">
    <property type="entry name" value="Trypsin-like serine proteases"/>
    <property type="match status" value="2"/>
</dbReference>
<dbReference type="SUPFAM" id="SSF50494">
    <property type="entry name" value="Trypsin-like serine proteases"/>
    <property type="match status" value="1"/>
</dbReference>
<dbReference type="PANTHER" id="PTHR15462:SF19">
    <property type="entry name" value="PEPTIDASE S1 DOMAIN-CONTAINING PROTEIN"/>
    <property type="match status" value="1"/>
</dbReference>
<dbReference type="EMBL" id="BAAALF010000171">
    <property type="protein sequence ID" value="GAA1265684.1"/>
    <property type="molecule type" value="Genomic_DNA"/>
</dbReference>
<dbReference type="InterPro" id="IPR009003">
    <property type="entry name" value="Peptidase_S1_PA"/>
</dbReference>
<keyword evidence="5" id="KW-1185">Reference proteome</keyword>
<keyword evidence="1 3" id="KW-0732">Signal</keyword>
<feature type="signal peptide" evidence="3">
    <location>
        <begin position="1"/>
        <end position="25"/>
    </location>
</feature>